<dbReference type="PANTHER" id="PTHR30558">
    <property type="entry name" value="EXBD MEMBRANE COMPONENT OF PMF-DRIVEN MACROMOLECULE IMPORT SYSTEM"/>
    <property type="match status" value="1"/>
</dbReference>
<comment type="subcellular location">
    <subcellularLocation>
        <location evidence="1">Cell membrane</location>
        <topology evidence="1">Single-pass membrane protein</topology>
    </subcellularLocation>
    <subcellularLocation>
        <location evidence="7">Cell membrane</location>
        <topology evidence="7">Single-pass type II membrane protein</topology>
    </subcellularLocation>
</comment>
<name>A0A1M6P5I2_9BACT</name>
<evidence type="ECO:0000256" key="2">
    <source>
        <dbReference type="ARBA" id="ARBA00005811"/>
    </source>
</evidence>
<evidence type="ECO:0000313" key="10">
    <source>
        <dbReference type="Proteomes" id="UP000185812"/>
    </source>
</evidence>
<dbReference type="GO" id="GO:0005886">
    <property type="term" value="C:plasma membrane"/>
    <property type="evidence" value="ECO:0007669"/>
    <property type="project" value="UniProtKB-SubCell"/>
</dbReference>
<evidence type="ECO:0000256" key="4">
    <source>
        <dbReference type="ARBA" id="ARBA00022692"/>
    </source>
</evidence>
<keyword evidence="6 8" id="KW-0472">Membrane</keyword>
<dbReference type="EMBL" id="FRAU01000001">
    <property type="protein sequence ID" value="SHK03170.1"/>
    <property type="molecule type" value="Genomic_DNA"/>
</dbReference>
<comment type="similarity">
    <text evidence="2 7">Belongs to the ExbD/TolR family.</text>
</comment>
<keyword evidence="7" id="KW-0813">Transport</keyword>
<protein>
    <submittedName>
        <fullName evidence="9">Outer membrane transport energization protein ExbD</fullName>
    </submittedName>
</protein>
<evidence type="ECO:0000256" key="3">
    <source>
        <dbReference type="ARBA" id="ARBA00022475"/>
    </source>
</evidence>
<dbReference type="PANTHER" id="PTHR30558:SF7">
    <property type="entry name" value="TOL-PAL SYSTEM PROTEIN TOLR"/>
    <property type="match status" value="1"/>
</dbReference>
<keyword evidence="10" id="KW-1185">Reference proteome</keyword>
<dbReference type="OrthoDB" id="1493955at2"/>
<dbReference type="STRING" id="633813.SAMN04488087_0039"/>
<evidence type="ECO:0000256" key="5">
    <source>
        <dbReference type="ARBA" id="ARBA00022989"/>
    </source>
</evidence>
<gene>
    <name evidence="9" type="ORF">SAMN04488087_0039</name>
</gene>
<evidence type="ECO:0000256" key="7">
    <source>
        <dbReference type="RuleBase" id="RU003879"/>
    </source>
</evidence>
<accession>A0A1M6P5I2</accession>
<keyword evidence="7" id="KW-0653">Protein transport</keyword>
<keyword evidence="5 8" id="KW-1133">Transmembrane helix</keyword>
<dbReference type="GO" id="GO:0015031">
    <property type="term" value="P:protein transport"/>
    <property type="evidence" value="ECO:0007669"/>
    <property type="project" value="UniProtKB-KW"/>
</dbReference>
<dbReference type="RefSeq" id="WP_072713816.1">
    <property type="nucleotide sequence ID" value="NZ_FRAU01000001.1"/>
</dbReference>
<evidence type="ECO:0000313" key="9">
    <source>
        <dbReference type="EMBL" id="SHK03170.1"/>
    </source>
</evidence>
<dbReference type="InterPro" id="IPR003400">
    <property type="entry name" value="ExbD"/>
</dbReference>
<dbReference type="Gene3D" id="3.30.420.270">
    <property type="match status" value="1"/>
</dbReference>
<dbReference type="GO" id="GO:0022857">
    <property type="term" value="F:transmembrane transporter activity"/>
    <property type="evidence" value="ECO:0007669"/>
    <property type="project" value="InterPro"/>
</dbReference>
<proteinExistence type="inferred from homology"/>
<sequence length="137" mass="15231">MPLNFSTSRKPLTSFALAGLADIVLLLLIFFLLTSSFIPQFGIRVNLPRVEAGAPTQARYVTVVITEDGRFYVEQQQVAREDLLSTLRTVKGDRNTLVLRADRKATVEQFAYVASTAKALGMTILMATERPDVSPRR</sequence>
<dbReference type="AlphaFoldDB" id="A0A1M6P5I2"/>
<feature type="transmembrane region" description="Helical" evidence="8">
    <location>
        <begin position="12"/>
        <end position="34"/>
    </location>
</feature>
<evidence type="ECO:0000256" key="1">
    <source>
        <dbReference type="ARBA" id="ARBA00004162"/>
    </source>
</evidence>
<dbReference type="Proteomes" id="UP000185812">
    <property type="component" value="Unassembled WGS sequence"/>
</dbReference>
<keyword evidence="3" id="KW-1003">Cell membrane</keyword>
<evidence type="ECO:0000256" key="6">
    <source>
        <dbReference type="ARBA" id="ARBA00023136"/>
    </source>
</evidence>
<organism evidence="9 10">
    <name type="scientific">Rhodothermus profundi</name>
    <dbReference type="NCBI Taxonomy" id="633813"/>
    <lineage>
        <taxon>Bacteria</taxon>
        <taxon>Pseudomonadati</taxon>
        <taxon>Rhodothermota</taxon>
        <taxon>Rhodothermia</taxon>
        <taxon>Rhodothermales</taxon>
        <taxon>Rhodothermaceae</taxon>
        <taxon>Rhodothermus</taxon>
    </lineage>
</organism>
<reference evidence="10" key="1">
    <citation type="submission" date="2016-11" db="EMBL/GenBank/DDBJ databases">
        <authorList>
            <person name="Varghese N."/>
            <person name="Submissions S."/>
        </authorList>
    </citation>
    <scope>NUCLEOTIDE SEQUENCE [LARGE SCALE GENOMIC DNA]</scope>
    <source>
        <strain evidence="10">DSM 22212</strain>
    </source>
</reference>
<dbReference type="Pfam" id="PF02472">
    <property type="entry name" value="ExbD"/>
    <property type="match status" value="1"/>
</dbReference>
<keyword evidence="4 7" id="KW-0812">Transmembrane</keyword>
<evidence type="ECO:0000256" key="8">
    <source>
        <dbReference type="SAM" id="Phobius"/>
    </source>
</evidence>